<dbReference type="SMART" id="SM00342">
    <property type="entry name" value="HTH_ARAC"/>
    <property type="match status" value="1"/>
</dbReference>
<dbReference type="PROSITE" id="PS00041">
    <property type="entry name" value="HTH_ARAC_FAMILY_1"/>
    <property type="match status" value="1"/>
</dbReference>
<dbReference type="RefSeq" id="WP_200195181.1">
    <property type="nucleotide sequence ID" value="NZ_JAENHM010000057.1"/>
</dbReference>
<dbReference type="Pfam" id="PF12833">
    <property type="entry name" value="HTH_18"/>
    <property type="match status" value="1"/>
</dbReference>
<dbReference type="PROSITE" id="PS01124">
    <property type="entry name" value="HTH_ARAC_FAMILY_2"/>
    <property type="match status" value="1"/>
</dbReference>
<name>A0ABS1F7E0_9PROT</name>
<evidence type="ECO:0000313" key="6">
    <source>
        <dbReference type="Proteomes" id="UP000652760"/>
    </source>
</evidence>
<keyword evidence="1" id="KW-0805">Transcription regulation</keyword>
<keyword evidence="2" id="KW-0238">DNA-binding</keyword>
<dbReference type="InterPro" id="IPR018062">
    <property type="entry name" value="HTH_AraC-typ_CS"/>
</dbReference>
<evidence type="ECO:0000313" key="5">
    <source>
        <dbReference type="EMBL" id="MBK1839355.1"/>
    </source>
</evidence>
<evidence type="ECO:0000256" key="3">
    <source>
        <dbReference type="ARBA" id="ARBA00023163"/>
    </source>
</evidence>
<dbReference type="InterPro" id="IPR050204">
    <property type="entry name" value="AraC_XylS_family_regulators"/>
</dbReference>
<evidence type="ECO:0000259" key="4">
    <source>
        <dbReference type="PROSITE" id="PS01124"/>
    </source>
</evidence>
<evidence type="ECO:0000256" key="1">
    <source>
        <dbReference type="ARBA" id="ARBA00023015"/>
    </source>
</evidence>
<sequence length="311" mass="34424">MLADRIASAIGESFKIPPPPTIAARVAGGSEIAFSHFKSQDVQFGLSTPSPRQEAFVFNIPLISTRYPVVSIDGRRQSVIQDPGKAYLFDLSSKNEISLETAYNSVRFHIPQTAIDHMGYEKGLPRVGGLSAKFLGQDDLVLYNLALTILLAILKSTQVTTAFVEYIALAFHDHVVHTYGGVRKCGCAGMGGLAPWQIRRACDYIEANLVNDPSIAMLSQECGLSTSYFARAFRTSTGMTPHQWITRRRIERAKSLMAHTTESLAQISVMCGFVDQSHLGRHFLKQESTSPAQWRRRQSGRALFKSEDLEV</sequence>
<accession>A0ABS1F7E0</accession>
<proteinExistence type="predicted"/>
<keyword evidence="3" id="KW-0804">Transcription</keyword>
<dbReference type="InterPro" id="IPR018060">
    <property type="entry name" value="HTH_AraC"/>
</dbReference>
<feature type="domain" description="HTH araC/xylS-type" evidence="4">
    <location>
        <begin position="199"/>
        <end position="297"/>
    </location>
</feature>
<evidence type="ECO:0000256" key="2">
    <source>
        <dbReference type="ARBA" id="ARBA00023125"/>
    </source>
</evidence>
<organism evidence="5 6">
    <name type="scientific">Azospirillum endophyticum</name>
    <dbReference type="NCBI Taxonomy" id="2800326"/>
    <lineage>
        <taxon>Bacteria</taxon>
        <taxon>Pseudomonadati</taxon>
        <taxon>Pseudomonadota</taxon>
        <taxon>Alphaproteobacteria</taxon>
        <taxon>Rhodospirillales</taxon>
        <taxon>Azospirillaceae</taxon>
        <taxon>Azospirillum</taxon>
    </lineage>
</organism>
<dbReference type="Proteomes" id="UP000652760">
    <property type="component" value="Unassembled WGS sequence"/>
</dbReference>
<protein>
    <submittedName>
        <fullName evidence="5">Helix-turn-helix transcriptional regulator</fullName>
    </submittedName>
</protein>
<dbReference type="PANTHER" id="PTHR46796:SF14">
    <property type="entry name" value="TRANSCRIPTIONAL REGULATORY PROTEIN"/>
    <property type="match status" value="1"/>
</dbReference>
<keyword evidence="6" id="KW-1185">Reference proteome</keyword>
<dbReference type="SUPFAM" id="SSF46689">
    <property type="entry name" value="Homeodomain-like"/>
    <property type="match status" value="2"/>
</dbReference>
<dbReference type="InterPro" id="IPR009057">
    <property type="entry name" value="Homeodomain-like_sf"/>
</dbReference>
<gene>
    <name evidence="5" type="ORF">JHL17_18245</name>
</gene>
<reference evidence="6" key="1">
    <citation type="submission" date="2021-01" db="EMBL/GenBank/DDBJ databases">
        <title>Genome public.</title>
        <authorList>
            <person name="Liu C."/>
            <person name="Sun Q."/>
        </authorList>
    </citation>
    <scope>NUCLEOTIDE SEQUENCE [LARGE SCALE GENOMIC DNA]</scope>
    <source>
        <strain evidence="6">YIM B02556</strain>
    </source>
</reference>
<dbReference type="PANTHER" id="PTHR46796">
    <property type="entry name" value="HTH-TYPE TRANSCRIPTIONAL ACTIVATOR RHAS-RELATED"/>
    <property type="match status" value="1"/>
</dbReference>
<comment type="caution">
    <text evidence="5">The sequence shown here is derived from an EMBL/GenBank/DDBJ whole genome shotgun (WGS) entry which is preliminary data.</text>
</comment>
<dbReference type="EMBL" id="JAENHM010000057">
    <property type="protein sequence ID" value="MBK1839355.1"/>
    <property type="molecule type" value="Genomic_DNA"/>
</dbReference>
<dbReference type="Gene3D" id="1.10.10.60">
    <property type="entry name" value="Homeodomain-like"/>
    <property type="match status" value="2"/>
</dbReference>